<keyword evidence="2" id="KW-1185">Reference proteome</keyword>
<sequence length="125" mass="14444">MTSRIGRSGSAPRFDHVTFLRLNSEVFAWSYNDMPGISPDIISHRVSVNPTVRPVRQKRRAYDLKHYEAMRAEVDKLSSIGFIKEVDYPTWLANVVMVRKPKKGWRMCVDCTNLNQACMKDRCPP</sequence>
<gene>
    <name evidence="1" type="ORF">L3X38_025444</name>
</gene>
<dbReference type="EMBL" id="JAJFAZ020000004">
    <property type="protein sequence ID" value="KAI5335311.1"/>
    <property type="molecule type" value="Genomic_DNA"/>
</dbReference>
<dbReference type="InterPro" id="IPR053134">
    <property type="entry name" value="RNA-dir_DNA_polymerase"/>
</dbReference>
<dbReference type="PANTHER" id="PTHR24559:SF430">
    <property type="entry name" value="RNA-DIRECTED DNA POLYMERASE"/>
    <property type="match status" value="1"/>
</dbReference>
<name>A0AAD4W483_PRUDU</name>
<dbReference type="Proteomes" id="UP001054821">
    <property type="component" value="Chromosome 4"/>
</dbReference>
<dbReference type="Gene3D" id="3.10.10.10">
    <property type="entry name" value="HIV Type 1 Reverse Transcriptase, subunit A, domain 1"/>
    <property type="match status" value="1"/>
</dbReference>
<protein>
    <recommendedName>
        <fullName evidence="3">Transposable element protein</fullName>
    </recommendedName>
</protein>
<evidence type="ECO:0000313" key="1">
    <source>
        <dbReference type="EMBL" id="KAI5335311.1"/>
    </source>
</evidence>
<dbReference type="AlphaFoldDB" id="A0AAD4W483"/>
<comment type="caution">
    <text evidence="1">The sequence shown here is derived from an EMBL/GenBank/DDBJ whole genome shotgun (WGS) entry which is preliminary data.</text>
</comment>
<proteinExistence type="predicted"/>
<evidence type="ECO:0008006" key="3">
    <source>
        <dbReference type="Google" id="ProtNLM"/>
    </source>
</evidence>
<dbReference type="InterPro" id="IPR043502">
    <property type="entry name" value="DNA/RNA_pol_sf"/>
</dbReference>
<accession>A0AAD4W483</accession>
<dbReference type="PANTHER" id="PTHR24559">
    <property type="entry name" value="TRANSPOSON TY3-I GAG-POL POLYPROTEIN"/>
    <property type="match status" value="1"/>
</dbReference>
<dbReference type="SUPFAM" id="SSF56672">
    <property type="entry name" value="DNA/RNA polymerases"/>
    <property type="match status" value="1"/>
</dbReference>
<organism evidence="1 2">
    <name type="scientific">Prunus dulcis</name>
    <name type="common">Almond</name>
    <name type="synonym">Amygdalus dulcis</name>
    <dbReference type="NCBI Taxonomy" id="3755"/>
    <lineage>
        <taxon>Eukaryota</taxon>
        <taxon>Viridiplantae</taxon>
        <taxon>Streptophyta</taxon>
        <taxon>Embryophyta</taxon>
        <taxon>Tracheophyta</taxon>
        <taxon>Spermatophyta</taxon>
        <taxon>Magnoliopsida</taxon>
        <taxon>eudicotyledons</taxon>
        <taxon>Gunneridae</taxon>
        <taxon>Pentapetalae</taxon>
        <taxon>rosids</taxon>
        <taxon>fabids</taxon>
        <taxon>Rosales</taxon>
        <taxon>Rosaceae</taxon>
        <taxon>Amygdaloideae</taxon>
        <taxon>Amygdaleae</taxon>
        <taxon>Prunus</taxon>
    </lineage>
</organism>
<reference evidence="1 2" key="1">
    <citation type="journal article" date="2022" name="G3 (Bethesda)">
        <title>Whole-genome sequence and methylome profiling of the almond [Prunus dulcis (Mill.) D.A. Webb] cultivar 'Nonpareil'.</title>
        <authorList>
            <person name="D'Amico-Willman K.M."/>
            <person name="Ouma W.Z."/>
            <person name="Meulia T."/>
            <person name="Sideli G.M."/>
            <person name="Gradziel T.M."/>
            <person name="Fresnedo-Ramirez J."/>
        </authorList>
    </citation>
    <scope>NUCLEOTIDE SEQUENCE [LARGE SCALE GENOMIC DNA]</scope>
    <source>
        <strain evidence="1">Clone GOH B32 T37-40</strain>
    </source>
</reference>
<evidence type="ECO:0000313" key="2">
    <source>
        <dbReference type="Proteomes" id="UP001054821"/>
    </source>
</evidence>